<protein>
    <submittedName>
        <fullName evidence="1">Uncharacterized protein</fullName>
    </submittedName>
</protein>
<gene>
    <name evidence="1" type="ORF">D0Y96_07070</name>
</gene>
<proteinExistence type="predicted"/>
<sequence>MPQEYGAGSGKVPRKVWGDDFLRARQIWPAHLSFAKVGHPGPASIQSHKSNCRSLDFARDDKGGIWDDKERVFSPVFEGMDMGHPEFYGAAEMGFSFPP</sequence>
<organism evidence="1 2">
    <name type="scientific">Paracidobacterium acidisoli</name>
    <dbReference type="NCBI Taxonomy" id="2303751"/>
    <lineage>
        <taxon>Bacteria</taxon>
        <taxon>Pseudomonadati</taxon>
        <taxon>Acidobacteriota</taxon>
        <taxon>Terriglobia</taxon>
        <taxon>Terriglobales</taxon>
        <taxon>Acidobacteriaceae</taxon>
        <taxon>Paracidobacterium</taxon>
    </lineage>
</organism>
<reference evidence="1 2" key="1">
    <citation type="submission" date="2018-08" db="EMBL/GenBank/DDBJ databases">
        <title>Acidipila sp. 4G-K13, an acidobacterium isolated from forest soil.</title>
        <authorList>
            <person name="Gao Z.-H."/>
            <person name="Qiu L.-H."/>
        </authorList>
    </citation>
    <scope>NUCLEOTIDE SEQUENCE [LARGE SCALE GENOMIC DNA]</scope>
    <source>
        <strain evidence="1 2">4G-K13</strain>
    </source>
</reference>
<evidence type="ECO:0000313" key="2">
    <source>
        <dbReference type="Proteomes" id="UP000264702"/>
    </source>
</evidence>
<dbReference type="EMBL" id="QVQT01000002">
    <property type="protein sequence ID" value="RFU17861.1"/>
    <property type="molecule type" value="Genomic_DNA"/>
</dbReference>
<name>A0A372ISU8_9BACT</name>
<accession>A0A372ISU8</accession>
<evidence type="ECO:0000313" key="1">
    <source>
        <dbReference type="EMBL" id="RFU17861.1"/>
    </source>
</evidence>
<keyword evidence="2" id="KW-1185">Reference proteome</keyword>
<dbReference type="AlphaFoldDB" id="A0A372ISU8"/>
<dbReference type="Proteomes" id="UP000264702">
    <property type="component" value="Unassembled WGS sequence"/>
</dbReference>
<comment type="caution">
    <text evidence="1">The sequence shown here is derived from an EMBL/GenBank/DDBJ whole genome shotgun (WGS) entry which is preliminary data.</text>
</comment>